<evidence type="ECO:0000256" key="2">
    <source>
        <dbReference type="ARBA" id="ARBA00022679"/>
    </source>
</evidence>
<dbReference type="InterPro" id="IPR002173">
    <property type="entry name" value="Carboh/pur_kinase_PfkB_CS"/>
</dbReference>
<accession>A0A1C0A6G9</accession>
<dbReference type="Gene3D" id="3.40.1190.20">
    <property type="match status" value="1"/>
</dbReference>
<reference evidence="5 6" key="2">
    <citation type="submission" date="2016-08" db="EMBL/GenBank/DDBJ databases">
        <title>Orenia metallireducens sp. nov. strain Z6, a Novel Metal-reducing Firmicute from the Deep Subsurface.</title>
        <authorList>
            <person name="Maxim B.I."/>
            <person name="Kenneth K."/>
            <person name="Flynn T.M."/>
            <person name="Oloughlin E.J."/>
            <person name="Locke R.A."/>
            <person name="Weber J.R."/>
            <person name="Egan S.M."/>
            <person name="Mackie R.I."/>
            <person name="Cann I.K."/>
        </authorList>
    </citation>
    <scope>NUCLEOTIDE SEQUENCE [LARGE SCALE GENOMIC DNA]</scope>
    <source>
        <strain evidence="5 6">Z6</strain>
    </source>
</reference>
<evidence type="ECO:0000259" key="4">
    <source>
        <dbReference type="Pfam" id="PF00294"/>
    </source>
</evidence>
<dbReference type="GO" id="GO:0016301">
    <property type="term" value="F:kinase activity"/>
    <property type="evidence" value="ECO:0007669"/>
    <property type="project" value="UniProtKB-KW"/>
</dbReference>
<comment type="caution">
    <text evidence="5">The sequence shown here is derived from an EMBL/GenBank/DDBJ whole genome shotgun (WGS) entry which is preliminary data.</text>
</comment>
<dbReference type="PANTHER" id="PTHR43085:SF55">
    <property type="entry name" value="KETOHEXOKINASE"/>
    <property type="match status" value="1"/>
</dbReference>
<dbReference type="OrthoDB" id="9788681at2"/>
<dbReference type="EMBL" id="LWDV01000010">
    <property type="protein sequence ID" value="OCL25709.1"/>
    <property type="molecule type" value="Genomic_DNA"/>
</dbReference>
<dbReference type="PANTHER" id="PTHR43085">
    <property type="entry name" value="HEXOKINASE FAMILY MEMBER"/>
    <property type="match status" value="1"/>
</dbReference>
<dbReference type="RefSeq" id="WP_068719619.1">
    <property type="nucleotide sequence ID" value="NZ_LWDV01000010.1"/>
</dbReference>
<dbReference type="Pfam" id="PF00294">
    <property type="entry name" value="PfkB"/>
    <property type="match status" value="1"/>
</dbReference>
<keyword evidence="6" id="KW-1185">Reference proteome</keyword>
<comment type="similarity">
    <text evidence="1">Belongs to the carbohydrate kinase PfkB family.</text>
</comment>
<evidence type="ECO:0000313" key="5">
    <source>
        <dbReference type="EMBL" id="OCL25709.1"/>
    </source>
</evidence>
<dbReference type="Proteomes" id="UP000093514">
    <property type="component" value="Unassembled WGS sequence"/>
</dbReference>
<keyword evidence="2" id="KW-0808">Transferase</keyword>
<reference evidence="6" key="1">
    <citation type="submission" date="2016-07" db="EMBL/GenBank/DDBJ databases">
        <authorList>
            <person name="Florea S."/>
            <person name="Webb J.S."/>
            <person name="Jaromczyk J."/>
            <person name="Schardl C.L."/>
        </authorList>
    </citation>
    <scope>NUCLEOTIDE SEQUENCE [LARGE SCALE GENOMIC DNA]</scope>
    <source>
        <strain evidence="6">Z6</strain>
    </source>
</reference>
<dbReference type="PROSITE" id="PS00584">
    <property type="entry name" value="PFKB_KINASES_2"/>
    <property type="match status" value="1"/>
</dbReference>
<evidence type="ECO:0000256" key="3">
    <source>
        <dbReference type="ARBA" id="ARBA00022777"/>
    </source>
</evidence>
<protein>
    <recommendedName>
        <fullName evidence="4">Carbohydrate kinase PfkB domain-containing protein</fullName>
    </recommendedName>
</protein>
<dbReference type="InterPro" id="IPR029056">
    <property type="entry name" value="Ribokinase-like"/>
</dbReference>
<dbReference type="AlphaFoldDB" id="A0A1C0A6G9"/>
<keyword evidence="3" id="KW-0418">Kinase</keyword>
<evidence type="ECO:0000256" key="1">
    <source>
        <dbReference type="ARBA" id="ARBA00010688"/>
    </source>
</evidence>
<gene>
    <name evidence="5" type="ORF">U472_15385</name>
</gene>
<dbReference type="InterPro" id="IPR050306">
    <property type="entry name" value="PfkB_Carbo_kinase"/>
</dbReference>
<dbReference type="InterPro" id="IPR011611">
    <property type="entry name" value="PfkB_dom"/>
</dbReference>
<feature type="domain" description="Carbohydrate kinase PfkB" evidence="4">
    <location>
        <begin position="16"/>
        <end position="278"/>
    </location>
</feature>
<organism evidence="5 6">
    <name type="scientific">Orenia metallireducens</name>
    <dbReference type="NCBI Taxonomy" id="1413210"/>
    <lineage>
        <taxon>Bacteria</taxon>
        <taxon>Bacillati</taxon>
        <taxon>Bacillota</taxon>
        <taxon>Clostridia</taxon>
        <taxon>Halanaerobiales</taxon>
        <taxon>Halobacteroidaceae</taxon>
        <taxon>Orenia</taxon>
    </lineage>
</organism>
<name>A0A1C0A6G9_9FIRM</name>
<proteinExistence type="inferred from homology"/>
<sequence length="299" mass="33560">MSYDVFSYGMISTSKLVLLENDFPKPDCYSEIKKIFKMTGGEAANSSIVLSKLGIRVKLDGNWLGNNSEELNTIKILNDFEIDTTRVKIKNDYKGPYELVCADNETRTIFGTYGALFSSGVRWNKAKEEDIINSKIVCLDPFFKDESKNIAELCIKNQKPYVSVDCRYDNIIAKNAEVLIISGEFIGHQYNGVDKKELFESYMKECKGLVIFTSGKDEIIYSRNNNINTMKPFEVEVIDTAGAGDSFRSGIIFGLLNGWSDKRTIRFAAALSALVCNSFPGVLEAPTLKEVEELINMEN</sequence>
<evidence type="ECO:0000313" key="6">
    <source>
        <dbReference type="Proteomes" id="UP000093514"/>
    </source>
</evidence>
<dbReference type="SUPFAM" id="SSF53613">
    <property type="entry name" value="Ribokinase-like"/>
    <property type="match status" value="1"/>
</dbReference>